<feature type="repeat" description="Pumilio" evidence="2">
    <location>
        <begin position="490"/>
        <end position="525"/>
    </location>
</feature>
<protein>
    <recommendedName>
        <fullName evidence="4">PUM-HD domain-containing protein</fullName>
    </recommendedName>
</protein>
<evidence type="ECO:0000259" key="4">
    <source>
        <dbReference type="PROSITE" id="PS50303"/>
    </source>
</evidence>
<dbReference type="GO" id="GO:0003730">
    <property type="term" value="F:mRNA 3'-UTR binding"/>
    <property type="evidence" value="ECO:0007669"/>
    <property type="project" value="TreeGrafter"/>
</dbReference>
<dbReference type="PROSITE" id="PS50302">
    <property type="entry name" value="PUM"/>
    <property type="match status" value="3"/>
</dbReference>
<dbReference type="GO" id="GO:0010608">
    <property type="term" value="P:post-transcriptional regulation of gene expression"/>
    <property type="evidence" value="ECO:0007669"/>
    <property type="project" value="TreeGrafter"/>
</dbReference>
<reference evidence="6" key="1">
    <citation type="journal article" date="2014" name="Proc. Natl. Acad. Sci. U.S.A.">
        <title>Extensive sampling of basidiomycete genomes demonstrates inadequacy of the white-rot/brown-rot paradigm for wood decay fungi.</title>
        <authorList>
            <person name="Riley R."/>
            <person name="Salamov A.A."/>
            <person name="Brown D.W."/>
            <person name="Nagy L.G."/>
            <person name="Floudas D."/>
            <person name="Held B.W."/>
            <person name="Levasseur A."/>
            <person name="Lombard V."/>
            <person name="Morin E."/>
            <person name="Otillar R."/>
            <person name="Lindquist E.A."/>
            <person name="Sun H."/>
            <person name="LaButti K.M."/>
            <person name="Schmutz J."/>
            <person name="Jabbour D."/>
            <person name="Luo H."/>
            <person name="Baker S.E."/>
            <person name="Pisabarro A.G."/>
            <person name="Walton J.D."/>
            <person name="Blanchette R.A."/>
            <person name="Henrissat B."/>
            <person name="Martin F."/>
            <person name="Cullen D."/>
            <person name="Hibbett D.S."/>
            <person name="Grigoriev I.V."/>
        </authorList>
    </citation>
    <scope>NUCLEOTIDE SEQUENCE [LARGE SCALE GENOMIC DNA]</scope>
    <source>
        <strain evidence="6">FD-172 SS1</strain>
    </source>
</reference>
<evidence type="ECO:0000256" key="2">
    <source>
        <dbReference type="PROSITE-ProRule" id="PRU00317"/>
    </source>
</evidence>
<dbReference type="OrthoDB" id="668540at2759"/>
<evidence type="ECO:0000256" key="3">
    <source>
        <dbReference type="SAM" id="MobiDB-lite"/>
    </source>
</evidence>
<dbReference type="InterPro" id="IPR011989">
    <property type="entry name" value="ARM-like"/>
</dbReference>
<gene>
    <name evidence="5" type="ORF">BOTBODRAFT_173826</name>
</gene>
<dbReference type="AlphaFoldDB" id="A0A067MJ14"/>
<sequence length="674" mass="73778">MYHIPLFQNPPAANPVRSSSLSIWAPRNTDPLWTRSDSSSPPSSAAVPRSQASTNYSTEEWRNGVAAQAKAGGDSVLFSAAPAPSSVGTAVEKKGVGAIGEERKRLSNELLHTLSSLTISDYQSTYGLPNLSTPTTSPTASSIPSTTLPTPTDPSFSHYGSYNSAYTRDFDAYTPSKFKSNTALSSFDTGANFYGDGKDTGITAPTLLHFNPPSSINADPSSRFASSSQAAPSFSLPPWNQRDRSPPVESPVLESPIIGKNDEAWFGASSSFPPNYAAYRSSSATRVPQSQEAAPEIPSSRSAPFGLSSRTSKAHPRPSIDEPVNFLHLLQPTSSPPYEHLVSRIVHASDQQASIFLQQKLKIATPEMRERILEAVLSKGFQMMTNRFGNWAVQRCLEPPCTAADRRKVALAMKGRVVELAMNCYGTHVVQKALDCEEDIRLLVLSELLYNDPATTLVNKHASHVWSKIMELTWEHTSPPPPIFARVNAALRGKWVDLACHETGSLVVQHAFENLDEREIEELVEEVLQGFDRVVKDQWGSWVIQHLLEHGAPYHKSRALSLLLVGIASYATDTNAQKSIEKALKCGVDDAVMDELVKRLCEPGHTGRRALLVDLALNATGSQLISQILPFVNKDQRASLFNAIKRHTVTLKGSKSGSRVIYLFDRMRSYYGNC</sequence>
<feature type="repeat" description="Pumilio" evidence="2">
    <location>
        <begin position="526"/>
        <end position="561"/>
    </location>
</feature>
<dbReference type="EMBL" id="KL198031">
    <property type="protein sequence ID" value="KDQ15763.1"/>
    <property type="molecule type" value="Genomic_DNA"/>
</dbReference>
<evidence type="ECO:0000313" key="6">
    <source>
        <dbReference type="Proteomes" id="UP000027195"/>
    </source>
</evidence>
<feature type="compositionally biased region" description="Low complexity" evidence="3">
    <location>
        <begin position="218"/>
        <end position="238"/>
    </location>
</feature>
<feature type="compositionally biased region" description="Low complexity" evidence="3">
    <location>
        <begin position="36"/>
        <end position="53"/>
    </location>
</feature>
<keyword evidence="6" id="KW-1185">Reference proteome</keyword>
<feature type="repeat" description="Pumilio" evidence="2">
    <location>
        <begin position="412"/>
        <end position="451"/>
    </location>
</feature>
<dbReference type="FunCoup" id="A0A067MJ14">
    <property type="interactions" value="307"/>
</dbReference>
<accession>A0A067MJ14</accession>
<dbReference type="Gene3D" id="1.25.10.10">
    <property type="entry name" value="Leucine-rich Repeat Variant"/>
    <property type="match status" value="1"/>
</dbReference>
<dbReference type="SUPFAM" id="SSF48371">
    <property type="entry name" value="ARM repeat"/>
    <property type="match status" value="1"/>
</dbReference>
<dbReference type="STRING" id="930990.A0A067MJ14"/>
<feature type="compositionally biased region" description="Polar residues" evidence="3">
    <location>
        <begin position="283"/>
        <end position="292"/>
    </location>
</feature>
<dbReference type="PANTHER" id="PTHR12537">
    <property type="entry name" value="RNA BINDING PROTEIN PUMILIO-RELATED"/>
    <property type="match status" value="1"/>
</dbReference>
<keyword evidence="1" id="KW-0677">Repeat</keyword>
<dbReference type="PROSITE" id="PS50303">
    <property type="entry name" value="PUM_HD"/>
    <property type="match status" value="1"/>
</dbReference>
<proteinExistence type="predicted"/>
<feature type="domain" description="PUM-HD" evidence="4">
    <location>
        <begin position="309"/>
        <end position="668"/>
    </location>
</feature>
<feature type="region of interest" description="Disordered" evidence="3">
    <location>
        <begin position="132"/>
        <end position="154"/>
    </location>
</feature>
<name>A0A067MJ14_BOTB1</name>
<dbReference type="InParanoid" id="A0A067MJ14"/>
<feature type="region of interest" description="Disordered" evidence="3">
    <location>
        <begin position="283"/>
        <end position="319"/>
    </location>
</feature>
<organism evidence="5 6">
    <name type="scientific">Botryobasidium botryosum (strain FD-172 SS1)</name>
    <dbReference type="NCBI Taxonomy" id="930990"/>
    <lineage>
        <taxon>Eukaryota</taxon>
        <taxon>Fungi</taxon>
        <taxon>Dikarya</taxon>
        <taxon>Basidiomycota</taxon>
        <taxon>Agaricomycotina</taxon>
        <taxon>Agaricomycetes</taxon>
        <taxon>Cantharellales</taxon>
        <taxon>Botryobasidiaceae</taxon>
        <taxon>Botryobasidium</taxon>
    </lineage>
</organism>
<feature type="region of interest" description="Disordered" evidence="3">
    <location>
        <begin position="213"/>
        <end position="254"/>
    </location>
</feature>
<dbReference type="PANTHER" id="PTHR12537:SF48">
    <property type="entry name" value="MEIOTIC COILED-COIL PROTEIN 2"/>
    <property type="match status" value="1"/>
</dbReference>
<evidence type="ECO:0000256" key="1">
    <source>
        <dbReference type="ARBA" id="ARBA00022737"/>
    </source>
</evidence>
<dbReference type="GO" id="GO:0005737">
    <property type="term" value="C:cytoplasm"/>
    <property type="evidence" value="ECO:0007669"/>
    <property type="project" value="TreeGrafter"/>
</dbReference>
<dbReference type="SMART" id="SM00025">
    <property type="entry name" value="Pumilio"/>
    <property type="match status" value="6"/>
</dbReference>
<dbReference type="Pfam" id="PF00806">
    <property type="entry name" value="PUF"/>
    <property type="match status" value="5"/>
</dbReference>
<feature type="region of interest" description="Disordered" evidence="3">
    <location>
        <begin position="30"/>
        <end position="58"/>
    </location>
</feature>
<evidence type="ECO:0000313" key="5">
    <source>
        <dbReference type="EMBL" id="KDQ15763.1"/>
    </source>
</evidence>
<dbReference type="InterPro" id="IPR016024">
    <property type="entry name" value="ARM-type_fold"/>
</dbReference>
<dbReference type="Proteomes" id="UP000027195">
    <property type="component" value="Unassembled WGS sequence"/>
</dbReference>
<dbReference type="HOGENOM" id="CLU_440081_0_0_1"/>
<dbReference type="InterPro" id="IPR033133">
    <property type="entry name" value="PUM-HD"/>
</dbReference>
<dbReference type="InterPro" id="IPR001313">
    <property type="entry name" value="Pumilio_RNA-bd_rpt"/>
</dbReference>